<feature type="chain" id="PRO_5015469365" description="L-Fucosyltransferase" evidence="4">
    <location>
        <begin position="21"/>
        <end position="385"/>
    </location>
</feature>
<name>A0A2T7P837_POMCA</name>
<evidence type="ECO:0000256" key="1">
    <source>
        <dbReference type="ARBA" id="ARBA00022676"/>
    </source>
</evidence>
<feature type="signal peptide" evidence="4">
    <location>
        <begin position="1"/>
        <end position="20"/>
    </location>
</feature>
<comment type="subcellular location">
    <subcellularLocation>
        <location evidence="3">Golgi apparatus</location>
        <location evidence="3">Golgi stack membrane</location>
        <topology evidence="3">Single-pass type II membrane protein</topology>
    </subcellularLocation>
</comment>
<dbReference type="InterPro" id="IPR002516">
    <property type="entry name" value="Glyco_trans_11"/>
</dbReference>
<dbReference type="PANTHER" id="PTHR11927:SF9">
    <property type="entry name" value="L-FUCOSYLTRANSFERASE"/>
    <property type="match status" value="1"/>
</dbReference>
<evidence type="ECO:0000256" key="4">
    <source>
        <dbReference type="SAM" id="SignalP"/>
    </source>
</evidence>
<keyword evidence="3" id="KW-0333">Golgi apparatus</keyword>
<keyword evidence="1 3" id="KW-0328">Glycosyltransferase</keyword>
<gene>
    <name evidence="5" type="ORF">C0Q70_08807</name>
</gene>
<comment type="pathway">
    <text evidence="3">Protein modification; protein glycosylation.</text>
</comment>
<evidence type="ECO:0000256" key="2">
    <source>
        <dbReference type="ARBA" id="ARBA00022679"/>
    </source>
</evidence>
<keyword evidence="3" id="KW-0812">Transmembrane</keyword>
<dbReference type="GO" id="GO:0005975">
    <property type="term" value="P:carbohydrate metabolic process"/>
    <property type="evidence" value="ECO:0007669"/>
    <property type="project" value="InterPro"/>
</dbReference>
<dbReference type="GO" id="GO:0032580">
    <property type="term" value="C:Golgi cisterna membrane"/>
    <property type="evidence" value="ECO:0007669"/>
    <property type="project" value="UniProtKB-SubCell"/>
</dbReference>
<evidence type="ECO:0000313" key="5">
    <source>
        <dbReference type="EMBL" id="PVD29556.1"/>
    </source>
</evidence>
<dbReference type="AlphaFoldDB" id="A0A2T7P837"/>
<dbReference type="PANTHER" id="PTHR11927">
    <property type="entry name" value="GALACTOSIDE 2-L-FUCOSYLTRANSFERASE"/>
    <property type="match status" value="1"/>
</dbReference>
<dbReference type="EMBL" id="PZQS01000005">
    <property type="protein sequence ID" value="PVD29556.1"/>
    <property type="molecule type" value="Genomic_DNA"/>
</dbReference>
<dbReference type="OrthoDB" id="6090518at2759"/>
<keyword evidence="3" id="KW-0325">Glycoprotein</keyword>
<accession>A0A2T7P837</accession>
<reference evidence="5 6" key="1">
    <citation type="submission" date="2018-04" db="EMBL/GenBank/DDBJ databases">
        <title>The genome of golden apple snail Pomacea canaliculata provides insight into stress tolerance and invasive adaptation.</title>
        <authorList>
            <person name="Liu C."/>
            <person name="Liu B."/>
            <person name="Ren Y."/>
            <person name="Zhang Y."/>
            <person name="Wang H."/>
            <person name="Li S."/>
            <person name="Jiang F."/>
            <person name="Yin L."/>
            <person name="Zhang G."/>
            <person name="Qian W."/>
            <person name="Fan W."/>
        </authorList>
    </citation>
    <scope>NUCLEOTIDE SEQUENCE [LARGE SCALE GENOMIC DNA]</scope>
    <source>
        <strain evidence="5">SZHN2017</strain>
        <tissue evidence="5">Muscle</tissue>
    </source>
</reference>
<dbReference type="GO" id="GO:0008107">
    <property type="term" value="F:galactoside 2-alpha-L-fucosyltransferase activity"/>
    <property type="evidence" value="ECO:0007669"/>
    <property type="project" value="InterPro"/>
</dbReference>
<comment type="similarity">
    <text evidence="3">Belongs to the glycosyltransferase 11 family.</text>
</comment>
<dbReference type="CDD" id="cd11301">
    <property type="entry name" value="Fut1_Fut2_like"/>
    <property type="match status" value="1"/>
</dbReference>
<dbReference type="Proteomes" id="UP000245119">
    <property type="component" value="Linkage Group LG5"/>
</dbReference>
<organism evidence="5 6">
    <name type="scientific">Pomacea canaliculata</name>
    <name type="common">Golden apple snail</name>
    <dbReference type="NCBI Taxonomy" id="400727"/>
    <lineage>
        <taxon>Eukaryota</taxon>
        <taxon>Metazoa</taxon>
        <taxon>Spiralia</taxon>
        <taxon>Lophotrochozoa</taxon>
        <taxon>Mollusca</taxon>
        <taxon>Gastropoda</taxon>
        <taxon>Caenogastropoda</taxon>
        <taxon>Architaenioglossa</taxon>
        <taxon>Ampullarioidea</taxon>
        <taxon>Ampullariidae</taxon>
        <taxon>Pomacea</taxon>
    </lineage>
</organism>
<dbReference type="Gene3D" id="3.40.50.11350">
    <property type="match status" value="1"/>
</dbReference>
<keyword evidence="3" id="KW-0735">Signal-anchor</keyword>
<evidence type="ECO:0000313" key="6">
    <source>
        <dbReference type="Proteomes" id="UP000245119"/>
    </source>
</evidence>
<comment type="caution">
    <text evidence="5">The sequence shown here is derived from an EMBL/GenBank/DDBJ whole genome shotgun (WGS) entry which is preliminary data.</text>
</comment>
<dbReference type="EC" id="2.4.1.-" evidence="3"/>
<proteinExistence type="inferred from homology"/>
<dbReference type="STRING" id="400727.A0A2T7P837"/>
<sequence>MCSLVSILFSLFYLHSPVHPVSHQSSFIERKSAIRGTPDTPDMQVIKSADRADKWRGIRWWDLLKGGTRPSCGPEAKPRVFCVRSIGRLGNSLFSYASSLGVAMLVNASLLLWPEYVGLLPHLSLRGGIDNNLTVCRRALVRPERTCCIFQKTLVQAGRTCGRVQQLGGYLQSWRYFQHAQQEVRKDFQFRGIVLSSAQLIIGRIRRFNSFLDHEDHHRGDKRLAFENRKRNSVSRGMNVTPVTVVGIHVRHGDITINRQQIQMGYQTPPVEYYVRAMLYFRRRYGHVFYVITTDSRKYVMNYLLPACFRIGARCHLTKNNVFVDLAILASCDHVIMSVGTFGWWAAWLAGGEVVYYKYPAREGSVLRKYMNYSDFYPDRWIAME</sequence>
<keyword evidence="6" id="KW-1185">Reference proteome</keyword>
<protein>
    <recommendedName>
        <fullName evidence="3">L-Fucosyltransferase</fullName>
        <ecNumber evidence="3">2.4.1.-</ecNumber>
    </recommendedName>
</protein>
<keyword evidence="4" id="KW-0732">Signal</keyword>
<evidence type="ECO:0000256" key="3">
    <source>
        <dbReference type="RuleBase" id="RU363129"/>
    </source>
</evidence>
<keyword evidence="2 3" id="KW-0808">Transferase</keyword>
<dbReference type="Pfam" id="PF01531">
    <property type="entry name" value="Glyco_transf_11"/>
    <property type="match status" value="1"/>
</dbReference>
<dbReference type="UniPathway" id="UPA00378"/>